<dbReference type="GO" id="GO:0036157">
    <property type="term" value="C:outer dynein arm"/>
    <property type="evidence" value="ECO:0007669"/>
    <property type="project" value="InterPro"/>
</dbReference>
<dbReference type="RefSeq" id="XP_028675394.1">
    <property type="nucleotide sequence ID" value="XM_028819561.2"/>
</dbReference>
<evidence type="ECO:0000256" key="4">
    <source>
        <dbReference type="ARBA" id="ARBA00011738"/>
    </source>
</evidence>
<keyword evidence="9" id="KW-0966">Cell projection</keyword>
<dbReference type="AlphaFoldDB" id="A0A8C4SLQ7"/>
<feature type="domain" description="Dynein attachment factor N-terminal" evidence="13">
    <location>
        <begin position="7"/>
        <end position="74"/>
    </location>
</feature>
<sequence>MQKPEVINFLALERELQLALAADKKYQRENDAKFRAIHQKVGSYEEFRDIVLASHLKPLDKKDKIGDERKQPWNTVAASSGQKPTSTPEATTPMPQEDLIIPQSAAEFYRQWHRNLPSGAEKYSFLLSLGGEHLSAIFRAEIGFALLGEFLQVLLENFSPKDCMAVTSILLHLPRTQRFGLHVDFLDQAERDGCKQLIEKLERLHECDGPGSKMHCGNWASTSDTSGSAEPCESLACYLRKVYKVSP</sequence>
<dbReference type="Proteomes" id="UP000694620">
    <property type="component" value="Chromosome 14"/>
</dbReference>
<proteinExistence type="inferred from homology"/>
<dbReference type="RefSeq" id="XP_028675396.1">
    <property type="nucleotide sequence ID" value="XM_028819563.2"/>
</dbReference>
<dbReference type="Pfam" id="PF13877">
    <property type="entry name" value="RPAP3_C"/>
    <property type="match status" value="1"/>
</dbReference>
<evidence type="ECO:0000313" key="14">
    <source>
        <dbReference type="Ensembl" id="ENSECRP00000018560.1"/>
    </source>
</evidence>
<dbReference type="GO" id="GO:0036159">
    <property type="term" value="P:inner dynein arm assembly"/>
    <property type="evidence" value="ECO:0007669"/>
    <property type="project" value="TreeGrafter"/>
</dbReference>
<comment type="similarity">
    <text evidence="10">Belongs to the DNAAF19/PR46b family.</text>
</comment>
<evidence type="ECO:0000259" key="12">
    <source>
        <dbReference type="Pfam" id="PF13877"/>
    </source>
</evidence>
<dbReference type="InterPro" id="IPR031733">
    <property type="entry name" value="Dynein_attach_N"/>
</dbReference>
<accession>A0A8C4SLQ7</accession>
<dbReference type="PANTHER" id="PTHR28572:SF1">
    <property type="entry name" value="COILED-COIL DOMAIN-CONTAINING PROTEIN 103"/>
    <property type="match status" value="1"/>
</dbReference>
<evidence type="ECO:0000256" key="1">
    <source>
        <dbReference type="ARBA" id="ARBA00004048"/>
    </source>
</evidence>
<evidence type="ECO:0000256" key="5">
    <source>
        <dbReference type="ARBA" id="ARBA00022490"/>
    </source>
</evidence>
<evidence type="ECO:0000256" key="9">
    <source>
        <dbReference type="ARBA" id="ARBA00023273"/>
    </source>
</evidence>
<evidence type="ECO:0000256" key="2">
    <source>
        <dbReference type="ARBA" id="ARBA00004230"/>
    </source>
</evidence>
<protein>
    <submittedName>
        <fullName evidence="14">Coiled-coil domain containing 103</fullName>
    </submittedName>
</protein>
<evidence type="ECO:0000256" key="6">
    <source>
        <dbReference type="ARBA" id="ARBA00022794"/>
    </source>
</evidence>
<evidence type="ECO:0000256" key="3">
    <source>
        <dbReference type="ARBA" id="ARBA00004496"/>
    </source>
</evidence>
<organism evidence="14 15">
    <name type="scientific">Erpetoichthys calabaricus</name>
    <name type="common">Rope fish</name>
    <name type="synonym">Calamoichthys calabaricus</name>
    <dbReference type="NCBI Taxonomy" id="27687"/>
    <lineage>
        <taxon>Eukaryota</taxon>
        <taxon>Metazoa</taxon>
        <taxon>Chordata</taxon>
        <taxon>Craniata</taxon>
        <taxon>Vertebrata</taxon>
        <taxon>Euteleostomi</taxon>
        <taxon>Actinopterygii</taxon>
        <taxon>Polypteriformes</taxon>
        <taxon>Polypteridae</taxon>
        <taxon>Erpetoichthys</taxon>
    </lineage>
</organism>
<reference evidence="14" key="3">
    <citation type="submission" date="2025-09" db="UniProtKB">
        <authorList>
            <consortium name="Ensembl"/>
        </authorList>
    </citation>
    <scope>IDENTIFICATION</scope>
</reference>
<evidence type="ECO:0000256" key="8">
    <source>
        <dbReference type="ARBA" id="ARBA00023069"/>
    </source>
</evidence>
<evidence type="ECO:0000256" key="7">
    <source>
        <dbReference type="ARBA" id="ARBA00022846"/>
    </source>
</evidence>
<dbReference type="PANTHER" id="PTHR28572">
    <property type="entry name" value="COILED-COIL DOMAIN-CONTAINING PROTEIN 103"/>
    <property type="match status" value="1"/>
</dbReference>
<dbReference type="GO" id="GO:0007368">
    <property type="term" value="P:determination of left/right symmetry"/>
    <property type="evidence" value="ECO:0007669"/>
    <property type="project" value="TreeGrafter"/>
</dbReference>
<dbReference type="GO" id="GO:0005576">
    <property type="term" value="C:extracellular region"/>
    <property type="evidence" value="ECO:0007669"/>
    <property type="project" value="GOC"/>
</dbReference>
<dbReference type="GO" id="GO:0003351">
    <property type="term" value="P:epithelial cilium movement involved in extracellular fluid movement"/>
    <property type="evidence" value="ECO:0007669"/>
    <property type="project" value="TreeGrafter"/>
</dbReference>
<dbReference type="GeneID" id="114665149"/>
<dbReference type="OrthoDB" id="447931at2759"/>
<feature type="region of interest" description="Disordered" evidence="11">
    <location>
        <begin position="63"/>
        <end position="94"/>
    </location>
</feature>
<dbReference type="CTD" id="388389"/>
<comment type="function">
    <text evidence="1">Dynein-attachment factor required for cilia motility.</text>
</comment>
<reference evidence="14" key="1">
    <citation type="submission" date="2021-06" db="EMBL/GenBank/DDBJ databases">
        <authorList>
            <consortium name="Wellcome Sanger Institute Data Sharing"/>
        </authorList>
    </citation>
    <scope>NUCLEOTIDE SEQUENCE [LARGE SCALE GENOMIC DNA]</scope>
</reference>
<dbReference type="RefSeq" id="XP_028675395.1">
    <property type="nucleotide sequence ID" value="XM_028819562.2"/>
</dbReference>
<comment type="subunit">
    <text evidence="4">Homodimer.</text>
</comment>
<evidence type="ECO:0000313" key="15">
    <source>
        <dbReference type="Proteomes" id="UP000694620"/>
    </source>
</evidence>
<dbReference type="Pfam" id="PF15867">
    <property type="entry name" value="Dynein_attach_N"/>
    <property type="match status" value="1"/>
</dbReference>
<dbReference type="GeneTree" id="ENSGT00390000004038"/>
<dbReference type="InterPro" id="IPR042422">
    <property type="entry name" value="CC103"/>
</dbReference>
<reference evidence="14" key="2">
    <citation type="submission" date="2025-08" db="UniProtKB">
        <authorList>
            <consortium name="Ensembl"/>
        </authorList>
    </citation>
    <scope>IDENTIFICATION</scope>
</reference>
<feature type="compositionally biased region" description="Polar residues" evidence="11">
    <location>
        <begin position="72"/>
        <end position="94"/>
    </location>
</feature>
<keyword evidence="5" id="KW-0963">Cytoplasm</keyword>
<keyword evidence="7" id="KW-0282">Flagellum</keyword>
<dbReference type="InterPro" id="IPR025986">
    <property type="entry name" value="RPAP3-like_C"/>
</dbReference>
<feature type="domain" description="RNA-polymerase II-associated protein 3-like C-terminal" evidence="12">
    <location>
        <begin position="102"/>
        <end position="191"/>
    </location>
</feature>
<keyword evidence="15" id="KW-1185">Reference proteome</keyword>
<evidence type="ECO:0000256" key="10">
    <source>
        <dbReference type="ARBA" id="ARBA00049986"/>
    </source>
</evidence>
<keyword evidence="8" id="KW-0969">Cilium</keyword>
<comment type="subcellular location">
    <subcellularLocation>
        <location evidence="2">Cell projection</location>
        <location evidence="2">Cilium</location>
        <location evidence="2">Flagellum</location>
    </subcellularLocation>
    <subcellularLocation>
        <location evidence="3">Cytoplasm</location>
    </subcellularLocation>
</comment>
<dbReference type="GO" id="GO:0031514">
    <property type="term" value="C:motile cilium"/>
    <property type="evidence" value="ECO:0007669"/>
    <property type="project" value="UniProtKB-SubCell"/>
</dbReference>
<dbReference type="Ensembl" id="ENSECRT00000018932.1">
    <property type="protein sequence ID" value="ENSECRP00000018560.1"/>
    <property type="gene ID" value="ENSECRG00000012425.1"/>
</dbReference>
<evidence type="ECO:0000256" key="11">
    <source>
        <dbReference type="SAM" id="MobiDB-lite"/>
    </source>
</evidence>
<gene>
    <name evidence="14" type="primary">CCDC103</name>
    <name evidence="14" type="synonym">ccdc103</name>
</gene>
<evidence type="ECO:0000259" key="13">
    <source>
        <dbReference type="Pfam" id="PF15867"/>
    </source>
</evidence>
<keyword evidence="6" id="KW-0970">Cilium biogenesis/degradation</keyword>
<name>A0A8C4SLQ7_ERPCA</name>